<evidence type="ECO:0000313" key="3">
    <source>
        <dbReference type="EMBL" id="MRX64768.1"/>
    </source>
</evidence>
<sequence length="217" mass="24102">MKKNVLLLRITLAIFAFTANAQQSNTSYGIQAGTNYARYTPRFPNPNTEDIRYAGKIGLYVGGFVNFKISEQIRIQPSLLFASQGSKLKNENVEVRQNSNDPATEFDFEFNIIESTIVLPVVAQNYLSEKFYIEAGPQVGYIFSLKDKSVGDTLPGAQNDGTGNLSNNDKLDLGLLVGFGYKLSENFGLNSRYYFGVIERNNGLKSSVFNLGIEYSL</sequence>
<gene>
    <name evidence="3" type="ORF">GJ691_11380</name>
</gene>
<keyword evidence="1" id="KW-0732">Signal</keyword>
<protein>
    <submittedName>
        <fullName evidence="3">Outer membrane beta-barrel protein</fullName>
    </submittedName>
</protein>
<evidence type="ECO:0000313" key="4">
    <source>
        <dbReference type="Proteomes" id="UP000443153"/>
    </source>
</evidence>
<feature type="domain" description="Outer membrane protein beta-barrel" evidence="2">
    <location>
        <begin position="21"/>
        <end position="197"/>
    </location>
</feature>
<reference evidence="3 4" key="1">
    <citation type="submission" date="2019-11" db="EMBL/GenBank/DDBJ databases">
        <title>Maribacter lutea sp. nov., a marine bacterium isolated from intertidal sand.</title>
        <authorList>
            <person name="Liu A."/>
        </authorList>
    </citation>
    <scope>NUCLEOTIDE SEQUENCE [LARGE SCALE GENOMIC DNA]</scope>
    <source>
        <strain evidence="3 4">RZ05</strain>
    </source>
</reference>
<dbReference type="OrthoDB" id="947434at2"/>
<feature type="chain" id="PRO_5026004075" evidence="1">
    <location>
        <begin position="22"/>
        <end position="217"/>
    </location>
</feature>
<comment type="caution">
    <text evidence="3">The sequence shown here is derived from an EMBL/GenBank/DDBJ whole genome shotgun (WGS) entry which is preliminary data.</text>
</comment>
<keyword evidence="4" id="KW-1185">Reference proteome</keyword>
<feature type="signal peptide" evidence="1">
    <location>
        <begin position="1"/>
        <end position="21"/>
    </location>
</feature>
<evidence type="ECO:0000259" key="2">
    <source>
        <dbReference type="Pfam" id="PF13568"/>
    </source>
</evidence>
<dbReference type="InterPro" id="IPR025665">
    <property type="entry name" value="Beta-barrel_OMP_2"/>
</dbReference>
<evidence type="ECO:0000256" key="1">
    <source>
        <dbReference type="SAM" id="SignalP"/>
    </source>
</evidence>
<dbReference type="Proteomes" id="UP000443153">
    <property type="component" value="Unassembled WGS sequence"/>
</dbReference>
<accession>A0A6I2MM11</accession>
<proteinExistence type="predicted"/>
<dbReference type="Pfam" id="PF13568">
    <property type="entry name" value="OMP_b-brl_2"/>
    <property type="match status" value="1"/>
</dbReference>
<dbReference type="RefSeq" id="WP_154366961.1">
    <property type="nucleotide sequence ID" value="NZ_WKJH01000013.1"/>
</dbReference>
<name>A0A6I2MM11_9FLAO</name>
<dbReference type="EMBL" id="WKJH01000013">
    <property type="protein sequence ID" value="MRX64768.1"/>
    <property type="molecule type" value="Genomic_DNA"/>
</dbReference>
<dbReference type="AlphaFoldDB" id="A0A6I2MM11"/>
<organism evidence="3 4">
    <name type="scientific">Maribacter luteus</name>
    <dbReference type="NCBI Taxonomy" id="2594478"/>
    <lineage>
        <taxon>Bacteria</taxon>
        <taxon>Pseudomonadati</taxon>
        <taxon>Bacteroidota</taxon>
        <taxon>Flavobacteriia</taxon>
        <taxon>Flavobacteriales</taxon>
        <taxon>Flavobacteriaceae</taxon>
        <taxon>Maribacter</taxon>
    </lineage>
</organism>